<dbReference type="PaxDb" id="284590-Q6CR75"/>
<comment type="subcellular location">
    <subcellularLocation>
        <location evidence="1">Nucleus</location>
    </subcellularLocation>
</comment>
<sequence length="678" mass="78029">MTNNLAGKSAKEIKEQIVRKRTPKSCIRCYSIKRKCDHKKPSCTRCFKKSLPCEYFTEEHVLERCLQRQSNLRSVIHQKAPASRSSTNETISENDTLPTTELNPSSSETEARNFKLIVNSTGEYSKYISLSLFPFSDPSQIVSYIVDRVPQDQDKYVIFDFSFVSGRLNTAADILKMLPSKVQCDRLVAYFFNNIAPFIPILDQEEFEIKYKDLWKNFKTYDDLNNLMVLFAILFSCCVSIQVTNIYLTGKHFSEDDPIDYDKLKYSCFQCVQNIRYLNRTDISPSMSAITALTLMYYVGSFHCSVAVGEVAALLRFSQIVGLHRSLSSDTKSSSVRAFLYSYVVHLDSLVAYYNGLTSYINPDLFEIVRNFPKREKDLKTLHSLTKFHSSIVWTDLLHQLNKIKPSVEEDYVRLNNEYLRSVEKVNSLNAEILTLFPDEDQDYIHLLVSEARLGLRKSAILVHILRLSVANINIKNVHQGESFNYDLVVQALLLINESLMKIHLGVKCNINMMWWVRNSYPLQALSIVLTHILKKPTTRMNFENLPVGYEYTKHPDINYSAFDIREEMVVKTMDAIQTIKRTWPKVVQRRFEKICELKEYVFSQRRKQSTTQQTSTLNLGIPSSTTVPIYSSDFADTNAHPSGSTVPKMTFDELLSSLFDGDTDFQSLLFETLPNNL</sequence>
<evidence type="ECO:0000256" key="2">
    <source>
        <dbReference type="ARBA" id="ARBA00023242"/>
    </source>
</evidence>
<dbReference type="PROSITE" id="PS50048">
    <property type="entry name" value="ZN2_CY6_FUNGAL_2"/>
    <property type="match status" value="1"/>
</dbReference>
<evidence type="ECO:0000256" key="3">
    <source>
        <dbReference type="SAM" id="MobiDB-lite"/>
    </source>
</evidence>
<dbReference type="GO" id="GO:0005634">
    <property type="term" value="C:nucleus"/>
    <property type="evidence" value="ECO:0007669"/>
    <property type="project" value="UniProtKB-SubCell"/>
</dbReference>
<dbReference type="Gene3D" id="4.10.240.10">
    <property type="entry name" value="Zn(2)-C6 fungal-type DNA-binding domain"/>
    <property type="match status" value="1"/>
</dbReference>
<protein>
    <submittedName>
        <fullName evidence="5">KLLA0D11286p</fullName>
    </submittedName>
</protein>
<dbReference type="InterPro" id="IPR001138">
    <property type="entry name" value="Zn2Cys6_DnaBD"/>
</dbReference>
<evidence type="ECO:0000259" key="4">
    <source>
        <dbReference type="PROSITE" id="PS50048"/>
    </source>
</evidence>
<dbReference type="SUPFAM" id="SSF57701">
    <property type="entry name" value="Zn2/Cys6 DNA-binding domain"/>
    <property type="match status" value="1"/>
</dbReference>
<proteinExistence type="predicted"/>
<feature type="compositionally biased region" description="Polar residues" evidence="3">
    <location>
        <begin position="83"/>
        <end position="108"/>
    </location>
</feature>
<dbReference type="KEGG" id="kla:KLLA0_D11286g"/>
<keyword evidence="6" id="KW-1185">Reference proteome</keyword>
<feature type="domain" description="Zn(2)-C6 fungal-type" evidence="4">
    <location>
        <begin position="25"/>
        <end position="55"/>
    </location>
</feature>
<accession>Q6CR75</accession>
<evidence type="ECO:0000313" key="6">
    <source>
        <dbReference type="Proteomes" id="UP000000598"/>
    </source>
</evidence>
<feature type="region of interest" description="Disordered" evidence="3">
    <location>
        <begin position="77"/>
        <end position="108"/>
    </location>
</feature>
<dbReference type="RefSeq" id="XP_453564.1">
    <property type="nucleotide sequence ID" value="XM_453564.1"/>
</dbReference>
<dbReference type="STRING" id="284590.Q6CR75"/>
<dbReference type="InterPro" id="IPR036864">
    <property type="entry name" value="Zn2-C6_fun-type_DNA-bd_sf"/>
</dbReference>
<dbReference type="Proteomes" id="UP000000598">
    <property type="component" value="Chromosome D"/>
</dbReference>
<dbReference type="GO" id="GO:0008270">
    <property type="term" value="F:zinc ion binding"/>
    <property type="evidence" value="ECO:0007669"/>
    <property type="project" value="InterPro"/>
</dbReference>
<dbReference type="PANTHER" id="PTHR31001:SF88">
    <property type="entry name" value="TRANSCRIPTION FACTOR PDR3"/>
    <property type="match status" value="1"/>
</dbReference>
<evidence type="ECO:0000313" key="5">
    <source>
        <dbReference type="EMBL" id="CAH00660.1"/>
    </source>
</evidence>
<organism evidence="5 6">
    <name type="scientific">Kluyveromyces lactis (strain ATCC 8585 / CBS 2359 / DSM 70799 / NBRC 1267 / NRRL Y-1140 / WM37)</name>
    <name type="common">Yeast</name>
    <name type="synonym">Candida sphaerica</name>
    <dbReference type="NCBI Taxonomy" id="284590"/>
    <lineage>
        <taxon>Eukaryota</taxon>
        <taxon>Fungi</taxon>
        <taxon>Dikarya</taxon>
        <taxon>Ascomycota</taxon>
        <taxon>Saccharomycotina</taxon>
        <taxon>Saccharomycetes</taxon>
        <taxon>Saccharomycetales</taxon>
        <taxon>Saccharomycetaceae</taxon>
        <taxon>Kluyveromyces</taxon>
    </lineage>
</organism>
<dbReference type="CDD" id="cd00067">
    <property type="entry name" value="GAL4"/>
    <property type="match status" value="1"/>
</dbReference>
<dbReference type="SMART" id="SM00066">
    <property type="entry name" value="GAL4"/>
    <property type="match status" value="1"/>
</dbReference>
<reference evidence="5 6" key="1">
    <citation type="journal article" date="2004" name="Nature">
        <title>Genome evolution in yeasts.</title>
        <authorList>
            <consortium name="Genolevures"/>
            <person name="Dujon B."/>
            <person name="Sherman D."/>
            <person name="Fischer G."/>
            <person name="Durrens P."/>
            <person name="Casaregola S."/>
            <person name="Lafontaine I."/>
            <person name="de Montigny J."/>
            <person name="Marck C."/>
            <person name="Neuveglise C."/>
            <person name="Talla E."/>
            <person name="Goffard N."/>
            <person name="Frangeul L."/>
            <person name="Aigle M."/>
            <person name="Anthouard V."/>
            <person name="Babour A."/>
            <person name="Barbe V."/>
            <person name="Barnay S."/>
            <person name="Blanchin S."/>
            <person name="Beckerich J.M."/>
            <person name="Beyne E."/>
            <person name="Bleykasten C."/>
            <person name="Boisrame A."/>
            <person name="Boyer J."/>
            <person name="Cattolico L."/>
            <person name="Confanioleri F."/>
            <person name="de Daruvar A."/>
            <person name="Despons L."/>
            <person name="Fabre E."/>
            <person name="Fairhead C."/>
            <person name="Ferry-Dumazet H."/>
            <person name="Groppi A."/>
            <person name="Hantraye F."/>
            <person name="Hennequin C."/>
            <person name="Jauniaux N."/>
            <person name="Joyet P."/>
            <person name="Kachouri R."/>
            <person name="Kerrest A."/>
            <person name="Koszul R."/>
            <person name="Lemaire M."/>
            <person name="Lesur I."/>
            <person name="Ma L."/>
            <person name="Muller H."/>
            <person name="Nicaud J.M."/>
            <person name="Nikolski M."/>
            <person name="Oztas S."/>
            <person name="Ozier-Kalogeropoulos O."/>
            <person name="Pellenz S."/>
            <person name="Potier S."/>
            <person name="Richard G.F."/>
            <person name="Straub M.L."/>
            <person name="Suleau A."/>
            <person name="Swennene D."/>
            <person name="Tekaia F."/>
            <person name="Wesolowski-Louvel M."/>
            <person name="Westhof E."/>
            <person name="Wirth B."/>
            <person name="Zeniou-Meyer M."/>
            <person name="Zivanovic I."/>
            <person name="Bolotin-Fukuhara M."/>
            <person name="Thierry A."/>
            <person name="Bouchier C."/>
            <person name="Caudron B."/>
            <person name="Scarpelli C."/>
            <person name="Gaillardin C."/>
            <person name="Weissenbach J."/>
            <person name="Wincker P."/>
            <person name="Souciet J.L."/>
        </authorList>
    </citation>
    <scope>NUCLEOTIDE SEQUENCE [LARGE SCALE GENOMIC DNA]</scope>
    <source>
        <strain evidence="6">ATCC 8585 / CBS 2359 / DSM 70799 / NBRC 1267 / NRRL Y-1140 / WM37</strain>
    </source>
</reference>
<dbReference type="EMBL" id="CR382124">
    <property type="protein sequence ID" value="CAH00660.1"/>
    <property type="molecule type" value="Genomic_DNA"/>
</dbReference>
<dbReference type="AlphaFoldDB" id="Q6CR75"/>
<dbReference type="CDD" id="cd12148">
    <property type="entry name" value="fungal_TF_MHR"/>
    <property type="match status" value="1"/>
</dbReference>
<dbReference type="Pfam" id="PF00172">
    <property type="entry name" value="Zn_clus"/>
    <property type="match status" value="1"/>
</dbReference>
<evidence type="ECO:0000256" key="1">
    <source>
        <dbReference type="ARBA" id="ARBA00004123"/>
    </source>
</evidence>
<dbReference type="HOGENOM" id="CLU_411639_0_0_1"/>
<dbReference type="eggNOG" id="ENOG502S5V9">
    <property type="taxonomic scope" value="Eukaryota"/>
</dbReference>
<dbReference type="InParanoid" id="Q6CR75"/>
<gene>
    <name evidence="5" type="ORF">KLLA0_D11286g</name>
</gene>
<name>Q6CR75_KLULA</name>
<dbReference type="GO" id="GO:0000981">
    <property type="term" value="F:DNA-binding transcription factor activity, RNA polymerase II-specific"/>
    <property type="evidence" value="ECO:0007669"/>
    <property type="project" value="InterPro"/>
</dbReference>
<dbReference type="InterPro" id="IPR050613">
    <property type="entry name" value="Sec_Metabolite_Reg"/>
</dbReference>
<dbReference type="OMA" id="RCATIDY"/>
<keyword evidence="2" id="KW-0539">Nucleus</keyword>
<dbReference type="GeneID" id="2893228"/>
<dbReference type="PANTHER" id="PTHR31001">
    <property type="entry name" value="UNCHARACTERIZED TRANSCRIPTIONAL REGULATORY PROTEIN"/>
    <property type="match status" value="1"/>
</dbReference>